<feature type="transmembrane region" description="Helical" evidence="1">
    <location>
        <begin position="269"/>
        <end position="293"/>
    </location>
</feature>
<dbReference type="EMBL" id="BOMV01000001">
    <property type="protein sequence ID" value="GIE92557.1"/>
    <property type="molecule type" value="Genomic_DNA"/>
</dbReference>
<sequence length="295" mass="30230">MLFVTLAAVQAAQTLLHREIVPYTGTLATAALLALAASRHDGRRGPGRRALAGLALLTLAALAVDHENDGYGWPLEFGGHGSPLPPILVVAGVLLLAVALLSRVGAVRKVLLIPAGLLAAGVVLLIAEQAGPDPAAIRWLLVPAVAVILVLFAVNAALAGGRRWRPAGWGLLPVLVLALGALGAFGTAEPVTGGVQVHAELHELRACTRLTYVAPIGVQPTATCERAGPAYYDNSERAASAVAVAVWPPAAAADPPPPISWDWQGDPDWSAVAAATAAAALLVGLAAFVRTLFPR</sequence>
<feature type="transmembrane region" description="Helical" evidence="1">
    <location>
        <begin position="110"/>
        <end position="127"/>
    </location>
</feature>
<comment type="caution">
    <text evidence="2">The sequence shown here is derived from an EMBL/GenBank/DDBJ whole genome shotgun (WGS) entry which is preliminary data.</text>
</comment>
<gene>
    <name evidence="2" type="ORF">Ari01nite_00220</name>
</gene>
<proteinExistence type="predicted"/>
<feature type="transmembrane region" description="Helical" evidence="1">
    <location>
        <begin position="21"/>
        <end position="37"/>
    </location>
</feature>
<name>A0A919MYI7_9ACTN</name>
<feature type="transmembrane region" description="Helical" evidence="1">
    <location>
        <begin position="49"/>
        <end position="64"/>
    </location>
</feature>
<dbReference type="Proteomes" id="UP000636960">
    <property type="component" value="Unassembled WGS sequence"/>
</dbReference>
<dbReference type="AlphaFoldDB" id="A0A919MYI7"/>
<evidence type="ECO:0000256" key="1">
    <source>
        <dbReference type="SAM" id="Phobius"/>
    </source>
</evidence>
<keyword evidence="1" id="KW-0812">Transmembrane</keyword>
<feature type="transmembrane region" description="Helical" evidence="1">
    <location>
        <begin position="84"/>
        <end position="101"/>
    </location>
</feature>
<evidence type="ECO:0000313" key="2">
    <source>
        <dbReference type="EMBL" id="GIE92557.1"/>
    </source>
</evidence>
<reference evidence="2" key="1">
    <citation type="submission" date="2021-01" db="EMBL/GenBank/DDBJ databases">
        <title>Whole genome shotgun sequence of Actinoplanes rishiriensis NBRC 108556.</title>
        <authorList>
            <person name="Komaki H."/>
            <person name="Tamura T."/>
        </authorList>
    </citation>
    <scope>NUCLEOTIDE SEQUENCE</scope>
    <source>
        <strain evidence="2">NBRC 108556</strain>
    </source>
</reference>
<organism evidence="2 3">
    <name type="scientific">Paractinoplanes rishiriensis</name>
    <dbReference type="NCBI Taxonomy" id="1050105"/>
    <lineage>
        <taxon>Bacteria</taxon>
        <taxon>Bacillati</taxon>
        <taxon>Actinomycetota</taxon>
        <taxon>Actinomycetes</taxon>
        <taxon>Micromonosporales</taxon>
        <taxon>Micromonosporaceae</taxon>
        <taxon>Paractinoplanes</taxon>
    </lineage>
</organism>
<keyword evidence="1" id="KW-0472">Membrane</keyword>
<evidence type="ECO:0000313" key="3">
    <source>
        <dbReference type="Proteomes" id="UP000636960"/>
    </source>
</evidence>
<keyword evidence="1" id="KW-1133">Transmembrane helix</keyword>
<feature type="transmembrane region" description="Helical" evidence="1">
    <location>
        <begin position="139"/>
        <end position="158"/>
    </location>
</feature>
<keyword evidence="3" id="KW-1185">Reference proteome</keyword>
<accession>A0A919MYI7</accession>
<protein>
    <submittedName>
        <fullName evidence="2">Uncharacterized protein</fullName>
    </submittedName>
</protein>
<feature type="transmembrane region" description="Helical" evidence="1">
    <location>
        <begin position="170"/>
        <end position="188"/>
    </location>
</feature>